<dbReference type="EMBL" id="GGEC01074001">
    <property type="protein sequence ID" value="MBX54485.1"/>
    <property type="molecule type" value="Transcribed_RNA"/>
</dbReference>
<accession>A0A2P2PIB4</accession>
<organism evidence="1">
    <name type="scientific">Rhizophora mucronata</name>
    <name type="common">Asiatic mangrove</name>
    <dbReference type="NCBI Taxonomy" id="61149"/>
    <lineage>
        <taxon>Eukaryota</taxon>
        <taxon>Viridiplantae</taxon>
        <taxon>Streptophyta</taxon>
        <taxon>Embryophyta</taxon>
        <taxon>Tracheophyta</taxon>
        <taxon>Spermatophyta</taxon>
        <taxon>Magnoliopsida</taxon>
        <taxon>eudicotyledons</taxon>
        <taxon>Gunneridae</taxon>
        <taxon>Pentapetalae</taxon>
        <taxon>rosids</taxon>
        <taxon>fabids</taxon>
        <taxon>Malpighiales</taxon>
        <taxon>Rhizophoraceae</taxon>
        <taxon>Rhizophora</taxon>
    </lineage>
</organism>
<proteinExistence type="predicted"/>
<name>A0A2P2PIB4_RHIMU</name>
<evidence type="ECO:0000313" key="1">
    <source>
        <dbReference type="EMBL" id="MBX54485.1"/>
    </source>
</evidence>
<sequence length="76" mass="8675">MSSIIYKQYGELYDRDPGHGSIKTSKNNKMPQQLNLPNRRACMTWAVIYTLPEIFLKKDKKSPVSCTEVALKNATI</sequence>
<dbReference type="AlphaFoldDB" id="A0A2P2PIB4"/>
<reference evidence="1" key="1">
    <citation type="submission" date="2018-02" db="EMBL/GenBank/DDBJ databases">
        <title>Rhizophora mucronata_Transcriptome.</title>
        <authorList>
            <person name="Meera S.P."/>
            <person name="Sreeshan A."/>
            <person name="Augustine A."/>
        </authorList>
    </citation>
    <scope>NUCLEOTIDE SEQUENCE</scope>
    <source>
        <tissue evidence="1">Leaf</tissue>
    </source>
</reference>
<protein>
    <submittedName>
        <fullName evidence="1">Uncharacterized protein</fullName>
    </submittedName>
</protein>